<evidence type="ECO:0000256" key="4">
    <source>
        <dbReference type="ARBA" id="ARBA00023163"/>
    </source>
</evidence>
<gene>
    <name evidence="8" type="ORF">ACEWY4_012828</name>
</gene>
<feature type="region of interest" description="Disordered" evidence="6">
    <location>
        <begin position="210"/>
        <end position="230"/>
    </location>
</feature>
<proteinExistence type="predicted"/>
<dbReference type="InterPro" id="IPR011598">
    <property type="entry name" value="bHLH_dom"/>
</dbReference>
<keyword evidence="3" id="KW-0805">Transcription regulation</keyword>
<comment type="caution">
    <text evidence="8">The sequence shown here is derived from an EMBL/GenBank/DDBJ whole genome shotgun (WGS) entry which is preliminary data.</text>
</comment>
<dbReference type="EMBL" id="JBHFQA010000011">
    <property type="protein sequence ID" value="KAL2090565.1"/>
    <property type="molecule type" value="Genomic_DNA"/>
</dbReference>
<keyword evidence="4" id="KW-0804">Transcription</keyword>
<evidence type="ECO:0000256" key="6">
    <source>
        <dbReference type="SAM" id="MobiDB-lite"/>
    </source>
</evidence>
<dbReference type="SUPFAM" id="SSF47459">
    <property type="entry name" value="HLH, helix-loop-helix DNA-binding domain"/>
    <property type="match status" value="1"/>
</dbReference>
<dbReference type="SMART" id="SM00353">
    <property type="entry name" value="HLH"/>
    <property type="match status" value="1"/>
</dbReference>
<name>A0ABD1JUI8_9TELE</name>
<evidence type="ECO:0000259" key="7">
    <source>
        <dbReference type="PROSITE" id="PS50888"/>
    </source>
</evidence>
<evidence type="ECO:0000256" key="1">
    <source>
        <dbReference type="ARBA" id="ARBA00004123"/>
    </source>
</evidence>
<evidence type="ECO:0000313" key="8">
    <source>
        <dbReference type="EMBL" id="KAL2090565.1"/>
    </source>
</evidence>
<keyword evidence="2" id="KW-0678">Repressor</keyword>
<evidence type="ECO:0000256" key="2">
    <source>
        <dbReference type="ARBA" id="ARBA00022491"/>
    </source>
</evidence>
<dbReference type="InterPro" id="IPR036638">
    <property type="entry name" value="HLH_DNA-bd_sf"/>
</dbReference>
<reference evidence="8 9" key="1">
    <citation type="submission" date="2024-09" db="EMBL/GenBank/DDBJ databases">
        <title>A chromosome-level genome assembly of Gray's grenadier anchovy, Coilia grayii.</title>
        <authorList>
            <person name="Fu Z."/>
        </authorList>
    </citation>
    <scope>NUCLEOTIDE SEQUENCE [LARGE SCALE GENOMIC DNA]</scope>
    <source>
        <strain evidence="8">G4</strain>
        <tissue evidence="8">Muscle</tissue>
    </source>
</reference>
<evidence type="ECO:0000256" key="5">
    <source>
        <dbReference type="ARBA" id="ARBA00023242"/>
    </source>
</evidence>
<dbReference type="PANTHER" id="PTHR10985">
    <property type="entry name" value="BASIC HELIX-LOOP-HELIX TRANSCRIPTION FACTOR, HES-RELATED"/>
    <property type="match status" value="1"/>
</dbReference>
<organism evidence="8 9">
    <name type="scientific">Coilia grayii</name>
    <name type="common">Gray's grenadier anchovy</name>
    <dbReference type="NCBI Taxonomy" id="363190"/>
    <lineage>
        <taxon>Eukaryota</taxon>
        <taxon>Metazoa</taxon>
        <taxon>Chordata</taxon>
        <taxon>Craniata</taxon>
        <taxon>Vertebrata</taxon>
        <taxon>Euteleostomi</taxon>
        <taxon>Actinopterygii</taxon>
        <taxon>Neopterygii</taxon>
        <taxon>Teleostei</taxon>
        <taxon>Clupei</taxon>
        <taxon>Clupeiformes</taxon>
        <taxon>Clupeoidei</taxon>
        <taxon>Engraulidae</taxon>
        <taxon>Coilinae</taxon>
        <taxon>Coilia</taxon>
    </lineage>
</organism>
<dbReference type="Proteomes" id="UP001591681">
    <property type="component" value="Unassembled WGS sequence"/>
</dbReference>
<dbReference type="Pfam" id="PF00010">
    <property type="entry name" value="HLH"/>
    <property type="match status" value="1"/>
</dbReference>
<evidence type="ECO:0000256" key="3">
    <source>
        <dbReference type="ARBA" id="ARBA00023015"/>
    </source>
</evidence>
<dbReference type="InterPro" id="IPR050370">
    <property type="entry name" value="HES_HEY"/>
</dbReference>
<accession>A0ABD1JUI8</accession>
<keyword evidence="9" id="KW-1185">Reference proteome</keyword>
<dbReference type="CDD" id="cd11461">
    <property type="entry name" value="bHLH-O_HES5"/>
    <property type="match status" value="1"/>
</dbReference>
<keyword evidence="5" id="KW-0539">Nucleus</keyword>
<evidence type="ECO:0000313" key="9">
    <source>
        <dbReference type="Proteomes" id="UP001591681"/>
    </source>
</evidence>
<sequence>MWQLHTPYCPLQLSHWLLTVRNSNQPQTHTFTWRFGSINRGDEASADQMHSTERSTTATAMAPGITSTADHPKEYLSLTHKIRKPIVEKLRRDRINNSIEELKALLGPQLPNQHPDSKLEKADILEMTVCLLRKHLQRTKASPHCDAASQGFFKCSQEVMHFLSKDPENISFHGKHVPDNTSVHGKQLTQFQSLQPPIDDSRWQRAQCHLSSAAQSKDKHPAKTALWRPW</sequence>
<dbReference type="AlphaFoldDB" id="A0ABD1JUI8"/>
<feature type="domain" description="BHLH" evidence="7">
    <location>
        <begin position="79"/>
        <end position="135"/>
    </location>
</feature>
<dbReference type="Gene3D" id="4.10.280.10">
    <property type="entry name" value="Helix-loop-helix DNA-binding domain"/>
    <property type="match status" value="1"/>
</dbReference>
<protein>
    <recommendedName>
        <fullName evidence="7">BHLH domain-containing protein</fullName>
    </recommendedName>
</protein>
<comment type="subcellular location">
    <subcellularLocation>
        <location evidence="1">Nucleus</location>
    </subcellularLocation>
</comment>
<dbReference type="GO" id="GO:0005634">
    <property type="term" value="C:nucleus"/>
    <property type="evidence" value="ECO:0007669"/>
    <property type="project" value="UniProtKB-SubCell"/>
</dbReference>
<dbReference type="PROSITE" id="PS50888">
    <property type="entry name" value="BHLH"/>
    <property type="match status" value="1"/>
</dbReference>